<keyword evidence="6" id="KW-0560">Oxidoreductase</keyword>
<gene>
    <name evidence="12" type="ORF">XM38_018390</name>
</gene>
<dbReference type="STRING" id="1641165.XM38_19660"/>
<protein>
    <submittedName>
        <fullName evidence="12">Vitamin K epoxide reductase</fullName>
    </submittedName>
</protein>
<comment type="similarity">
    <text evidence="2">Belongs to the VKOR family.</text>
</comment>
<feature type="transmembrane region" description="Helical" evidence="10">
    <location>
        <begin position="129"/>
        <end position="150"/>
    </location>
</feature>
<comment type="subcellular location">
    <subcellularLocation>
        <location evidence="1">Membrane</location>
        <topology evidence="1">Multi-pass membrane protein</topology>
    </subcellularLocation>
</comment>
<keyword evidence="4" id="KW-0874">Quinone</keyword>
<dbReference type="AlphaFoldDB" id="A0A1Z3HKQ6"/>
<dbReference type="SUPFAM" id="SSF52833">
    <property type="entry name" value="Thioredoxin-like"/>
    <property type="match status" value="1"/>
</dbReference>
<keyword evidence="5 10" id="KW-1133">Transmembrane helix</keyword>
<evidence type="ECO:0000256" key="2">
    <source>
        <dbReference type="ARBA" id="ARBA00006214"/>
    </source>
</evidence>
<dbReference type="Gene3D" id="3.40.30.10">
    <property type="entry name" value="Glutaredoxin"/>
    <property type="match status" value="1"/>
</dbReference>
<evidence type="ECO:0000256" key="8">
    <source>
        <dbReference type="ARBA" id="ARBA00023157"/>
    </source>
</evidence>
<dbReference type="Gene3D" id="1.20.1440.130">
    <property type="entry name" value="VKOR domain"/>
    <property type="match status" value="1"/>
</dbReference>
<dbReference type="OrthoDB" id="185994at2"/>
<evidence type="ECO:0000256" key="9">
    <source>
        <dbReference type="ARBA" id="ARBA00023284"/>
    </source>
</evidence>
<evidence type="ECO:0000256" key="1">
    <source>
        <dbReference type="ARBA" id="ARBA00004141"/>
    </source>
</evidence>
<evidence type="ECO:0000256" key="3">
    <source>
        <dbReference type="ARBA" id="ARBA00022692"/>
    </source>
</evidence>
<keyword evidence="8" id="KW-1015">Disulfide bond</keyword>
<evidence type="ECO:0000256" key="10">
    <source>
        <dbReference type="SAM" id="Phobius"/>
    </source>
</evidence>
<evidence type="ECO:0000256" key="7">
    <source>
        <dbReference type="ARBA" id="ARBA00023136"/>
    </source>
</evidence>
<dbReference type="PANTHER" id="PTHR34573:SF1">
    <property type="entry name" value="VITAMIN K EPOXIDE REDUCTASE DOMAIN-CONTAINING PROTEIN"/>
    <property type="match status" value="1"/>
</dbReference>
<dbReference type="Proteomes" id="UP000191901">
    <property type="component" value="Chromosome"/>
</dbReference>
<evidence type="ECO:0000313" key="13">
    <source>
        <dbReference type="Proteomes" id="UP000191901"/>
    </source>
</evidence>
<keyword evidence="13" id="KW-1185">Reference proteome</keyword>
<keyword evidence="9" id="KW-0676">Redox-active center</keyword>
<evidence type="ECO:0000256" key="4">
    <source>
        <dbReference type="ARBA" id="ARBA00022719"/>
    </source>
</evidence>
<keyword evidence="3 10" id="KW-0812">Transmembrane</keyword>
<dbReference type="SMART" id="SM00756">
    <property type="entry name" value="VKc"/>
    <property type="match status" value="1"/>
</dbReference>
<feature type="transmembrane region" description="Helical" evidence="10">
    <location>
        <begin position="57"/>
        <end position="83"/>
    </location>
</feature>
<organism evidence="12 13">
    <name type="scientific">Halomicronema hongdechloris C2206</name>
    <dbReference type="NCBI Taxonomy" id="1641165"/>
    <lineage>
        <taxon>Bacteria</taxon>
        <taxon>Bacillati</taxon>
        <taxon>Cyanobacteriota</taxon>
        <taxon>Cyanophyceae</taxon>
        <taxon>Nodosilineales</taxon>
        <taxon>Nodosilineaceae</taxon>
        <taxon>Halomicronema</taxon>
    </lineage>
</organism>
<dbReference type="GO" id="GO:0016491">
    <property type="term" value="F:oxidoreductase activity"/>
    <property type="evidence" value="ECO:0007669"/>
    <property type="project" value="UniProtKB-KW"/>
</dbReference>
<evidence type="ECO:0000256" key="5">
    <source>
        <dbReference type="ARBA" id="ARBA00022989"/>
    </source>
</evidence>
<dbReference type="RefSeq" id="WP_088429553.1">
    <property type="nucleotide sequence ID" value="NZ_CP021983.2"/>
</dbReference>
<dbReference type="Pfam" id="PF07884">
    <property type="entry name" value="VKOR"/>
    <property type="match status" value="1"/>
</dbReference>
<dbReference type="GO" id="GO:0048038">
    <property type="term" value="F:quinone binding"/>
    <property type="evidence" value="ECO:0007669"/>
    <property type="project" value="UniProtKB-KW"/>
</dbReference>
<dbReference type="InterPro" id="IPR038354">
    <property type="entry name" value="VKOR_sf"/>
</dbReference>
<dbReference type="EMBL" id="CP021983">
    <property type="protein sequence ID" value="ASC70891.1"/>
    <property type="molecule type" value="Genomic_DNA"/>
</dbReference>
<feature type="transmembrane region" description="Helical" evidence="10">
    <location>
        <begin position="162"/>
        <end position="184"/>
    </location>
</feature>
<evidence type="ECO:0000256" key="6">
    <source>
        <dbReference type="ARBA" id="ARBA00023002"/>
    </source>
</evidence>
<accession>A0A1Z3HKQ6</accession>
<name>A0A1Z3HKQ6_9CYAN</name>
<reference evidence="12 13" key="1">
    <citation type="journal article" date="2016" name="Biochim. Biophys. Acta">
        <title>Characterization of red-shifted phycobilisomes isolated from the chlorophyll f-containing cyanobacterium Halomicronema hongdechloris.</title>
        <authorList>
            <person name="Li Y."/>
            <person name="Lin Y."/>
            <person name="Garvey C.J."/>
            <person name="Birch D."/>
            <person name="Corkery R.W."/>
            <person name="Loughlin P.C."/>
            <person name="Scheer H."/>
            <person name="Willows R.D."/>
            <person name="Chen M."/>
        </authorList>
    </citation>
    <scope>NUCLEOTIDE SEQUENCE [LARGE SCALE GENOMIC DNA]</scope>
    <source>
        <strain evidence="12 13">C2206</strain>
    </source>
</reference>
<dbReference type="GO" id="GO:0016020">
    <property type="term" value="C:membrane"/>
    <property type="evidence" value="ECO:0007669"/>
    <property type="project" value="UniProtKB-SubCell"/>
</dbReference>
<dbReference type="PANTHER" id="PTHR34573">
    <property type="entry name" value="VKC DOMAIN-CONTAINING PROTEIN"/>
    <property type="match status" value="1"/>
</dbReference>
<dbReference type="InterPro" id="IPR044698">
    <property type="entry name" value="VKOR/LTO1"/>
</dbReference>
<dbReference type="InterPro" id="IPR012932">
    <property type="entry name" value="VKOR"/>
</dbReference>
<evidence type="ECO:0000313" key="12">
    <source>
        <dbReference type="EMBL" id="ASC70891.1"/>
    </source>
</evidence>
<proteinExistence type="inferred from homology"/>
<dbReference type="InterPro" id="IPR036249">
    <property type="entry name" value="Thioredoxin-like_sf"/>
</dbReference>
<dbReference type="CDD" id="cd12916">
    <property type="entry name" value="VKOR_1"/>
    <property type="match status" value="1"/>
</dbReference>
<feature type="transmembrane region" description="Helical" evidence="10">
    <location>
        <begin position="104"/>
        <end position="123"/>
    </location>
</feature>
<feature type="domain" description="Vitamin K epoxide reductase" evidence="11">
    <location>
        <begin position="12"/>
        <end position="154"/>
    </location>
</feature>
<dbReference type="KEGG" id="hhg:XM38_018390"/>
<sequence length="308" mass="33279">MGRRRQETLWIHRWSRWLIGAIALIGAAETAYLTVIKFMGDGAACPTEGCDRVLASAYATVFGLPLPLFGFLAYGAMAVLALGPLGIRSEGHKDRRQQLETTSWWLLFVVSLTMVVFSGYLMYVMAFEIQAVCVYCIGSALFTLTMLSLTLLGRRWKDMGQLLFIGLIVAIIALVGTLAVYAPITGGGSAPTTSAAGETGPPITTTSGAAEMALAQHLDDTGAKMYGAWWCSHCHDQKQLFGQTAAKEIPYVECDPEGVTPQTALCRSQDAVTGFPTWEINGKFYPGVQPLEALARLSGYSGPDDFQN</sequence>
<evidence type="ECO:0000259" key="11">
    <source>
        <dbReference type="SMART" id="SM00756"/>
    </source>
</evidence>
<keyword evidence="7 10" id="KW-0472">Membrane</keyword>